<comment type="caution">
    <text evidence="5">The sequence shown here is derived from an EMBL/GenBank/DDBJ whole genome shotgun (WGS) entry which is preliminary data.</text>
</comment>
<evidence type="ECO:0000256" key="2">
    <source>
        <dbReference type="ARBA" id="ARBA00023125"/>
    </source>
</evidence>
<dbReference type="Pfam" id="PF00356">
    <property type="entry name" value="LacI"/>
    <property type="match status" value="1"/>
</dbReference>
<reference evidence="5 6" key="1">
    <citation type="submission" date="2022-06" db="EMBL/GenBank/DDBJ databases">
        <title>Actinoplanes abujensis sp. nov., isolated from Nigerian arid soil.</title>
        <authorList>
            <person name="Ding P."/>
        </authorList>
    </citation>
    <scope>NUCLEOTIDE SEQUENCE [LARGE SCALE GENOMIC DNA]</scope>
    <source>
        <strain evidence="6">TRM88002</strain>
    </source>
</reference>
<evidence type="ECO:0000313" key="6">
    <source>
        <dbReference type="Proteomes" id="UP001523216"/>
    </source>
</evidence>
<dbReference type="PROSITE" id="PS50932">
    <property type="entry name" value="HTH_LACI_2"/>
    <property type="match status" value="1"/>
</dbReference>
<name>A0ABT0YDF1_9ACTN</name>
<keyword evidence="2 5" id="KW-0238">DNA-binding</keyword>
<evidence type="ECO:0000256" key="3">
    <source>
        <dbReference type="ARBA" id="ARBA00023163"/>
    </source>
</evidence>
<dbReference type="Proteomes" id="UP001523216">
    <property type="component" value="Unassembled WGS sequence"/>
</dbReference>
<sequence length="331" mass="35446">MKHPHRIREIAAQAGLSQATVDRVLHHRGGVRESTIRDVHQAIAALDRRHDQPPLPARTFTVDLIVADRTRAGAALRAELPALRPAVIRPRLRPAADPLTELAKVARSQSHGLILEAAESPELVEAIGRLEIPVVTLNTDLPASKRVAHVGLAEPEAGATAAYLIDQWLADRAGDVLIVLPATAADSPAGPAAIRSPAVAERFAGFRAELRTRSSNRRLRMTDSTHVRATLAANPSIRAVYTPERGHTAAVIDAFAAEHRNYDAFVAHDLDDENTGLLRTGRLSAVLHHDVRSDLRAACLAILQSLGAVPGPVRSTLSSVQVVTPPNLPSA</sequence>
<dbReference type="PANTHER" id="PTHR30146:SF152">
    <property type="entry name" value="TRANSCRIPTIONAL REGULATORY PROTEIN"/>
    <property type="match status" value="1"/>
</dbReference>
<accession>A0ABT0YDF1</accession>
<dbReference type="InterPro" id="IPR028082">
    <property type="entry name" value="Peripla_BP_I"/>
</dbReference>
<dbReference type="CDD" id="cd06307">
    <property type="entry name" value="PBP1_sugar_binding"/>
    <property type="match status" value="1"/>
</dbReference>
<organism evidence="5 6">
    <name type="scientific">Paractinoplanes hotanensis</name>
    <dbReference type="NCBI Taxonomy" id="2906497"/>
    <lineage>
        <taxon>Bacteria</taxon>
        <taxon>Bacillati</taxon>
        <taxon>Actinomycetota</taxon>
        <taxon>Actinomycetes</taxon>
        <taxon>Micromonosporales</taxon>
        <taxon>Micromonosporaceae</taxon>
        <taxon>Paractinoplanes</taxon>
    </lineage>
</organism>
<dbReference type="PANTHER" id="PTHR30146">
    <property type="entry name" value="LACI-RELATED TRANSCRIPTIONAL REPRESSOR"/>
    <property type="match status" value="1"/>
</dbReference>
<dbReference type="RefSeq" id="WP_251803207.1">
    <property type="nucleotide sequence ID" value="NZ_JAMQOL010000060.1"/>
</dbReference>
<dbReference type="SUPFAM" id="SSF47413">
    <property type="entry name" value="lambda repressor-like DNA-binding domains"/>
    <property type="match status" value="1"/>
</dbReference>
<keyword evidence="1" id="KW-0805">Transcription regulation</keyword>
<keyword evidence="6" id="KW-1185">Reference proteome</keyword>
<feature type="domain" description="HTH lacI-type" evidence="4">
    <location>
        <begin position="6"/>
        <end position="59"/>
    </location>
</feature>
<dbReference type="Gene3D" id="1.10.260.40">
    <property type="entry name" value="lambda repressor-like DNA-binding domains"/>
    <property type="match status" value="1"/>
</dbReference>
<protein>
    <submittedName>
        <fullName evidence="5">LacI family DNA-binding transcriptional regulator</fullName>
    </submittedName>
</protein>
<proteinExistence type="predicted"/>
<dbReference type="SMART" id="SM00354">
    <property type="entry name" value="HTH_LACI"/>
    <property type="match status" value="1"/>
</dbReference>
<keyword evidence="3" id="KW-0804">Transcription</keyword>
<dbReference type="Gene3D" id="3.40.50.2300">
    <property type="match status" value="2"/>
</dbReference>
<evidence type="ECO:0000256" key="1">
    <source>
        <dbReference type="ARBA" id="ARBA00023015"/>
    </source>
</evidence>
<dbReference type="Pfam" id="PF13407">
    <property type="entry name" value="Peripla_BP_4"/>
    <property type="match status" value="1"/>
</dbReference>
<dbReference type="InterPro" id="IPR025997">
    <property type="entry name" value="SBP_2_dom"/>
</dbReference>
<dbReference type="GO" id="GO:0003677">
    <property type="term" value="F:DNA binding"/>
    <property type="evidence" value="ECO:0007669"/>
    <property type="project" value="UniProtKB-KW"/>
</dbReference>
<dbReference type="SUPFAM" id="SSF53822">
    <property type="entry name" value="Periplasmic binding protein-like I"/>
    <property type="match status" value="1"/>
</dbReference>
<gene>
    <name evidence="5" type="ORF">LXN57_38760</name>
</gene>
<dbReference type="InterPro" id="IPR010982">
    <property type="entry name" value="Lambda_DNA-bd_dom_sf"/>
</dbReference>
<dbReference type="CDD" id="cd01392">
    <property type="entry name" value="HTH_LacI"/>
    <property type="match status" value="1"/>
</dbReference>
<dbReference type="EMBL" id="JAMQOL010000060">
    <property type="protein sequence ID" value="MCM4083507.1"/>
    <property type="molecule type" value="Genomic_DNA"/>
</dbReference>
<evidence type="ECO:0000259" key="4">
    <source>
        <dbReference type="PROSITE" id="PS50932"/>
    </source>
</evidence>
<evidence type="ECO:0000313" key="5">
    <source>
        <dbReference type="EMBL" id="MCM4083507.1"/>
    </source>
</evidence>
<dbReference type="InterPro" id="IPR000843">
    <property type="entry name" value="HTH_LacI"/>
</dbReference>